<dbReference type="SMART" id="SM00671">
    <property type="entry name" value="SEL1"/>
    <property type="match status" value="1"/>
</dbReference>
<evidence type="ECO:0000313" key="3">
    <source>
        <dbReference type="EMBL" id="CCZ86676.1"/>
    </source>
</evidence>
<dbReference type="PROSITE" id="PS50005">
    <property type="entry name" value="TPR"/>
    <property type="match status" value="1"/>
</dbReference>
<keyword evidence="1" id="KW-0802">TPR repeat</keyword>
<name>R5VT19_9BACT</name>
<dbReference type="Proteomes" id="UP000018372">
    <property type="component" value="Unassembled WGS sequence"/>
</dbReference>
<dbReference type="RefSeq" id="WP_022053761.1">
    <property type="nucleotide sequence ID" value="NZ_HF998136.1"/>
</dbReference>
<dbReference type="Gene3D" id="1.25.40.10">
    <property type="entry name" value="Tetratricopeptide repeat domain"/>
    <property type="match status" value="1"/>
</dbReference>
<dbReference type="SUPFAM" id="SSF81901">
    <property type="entry name" value="HCP-like"/>
    <property type="match status" value="1"/>
</dbReference>
<comment type="caution">
    <text evidence="3">The sequence shown here is derived from an EMBL/GenBank/DDBJ whole genome shotgun (WGS) entry which is preliminary data.</text>
</comment>
<feature type="chain" id="PRO_5004395684" evidence="2">
    <location>
        <begin position="25"/>
        <end position="248"/>
    </location>
</feature>
<evidence type="ECO:0000313" key="4">
    <source>
        <dbReference type="Proteomes" id="UP000018372"/>
    </source>
</evidence>
<gene>
    <name evidence="3" type="ORF">BN536_01526</name>
</gene>
<accession>R5VT19</accession>
<evidence type="ECO:0000256" key="1">
    <source>
        <dbReference type="PROSITE-ProRule" id="PRU00339"/>
    </source>
</evidence>
<dbReference type="EMBL" id="CBAT010000058">
    <property type="protein sequence ID" value="CCZ86676.1"/>
    <property type="molecule type" value="Genomic_DNA"/>
</dbReference>
<organism evidence="3 4">
    <name type="scientific">Phocaeicola plebeius CAG:211</name>
    <dbReference type="NCBI Taxonomy" id="1263052"/>
    <lineage>
        <taxon>Bacteria</taxon>
        <taxon>Pseudomonadati</taxon>
        <taxon>Bacteroidota</taxon>
        <taxon>Bacteroidia</taxon>
        <taxon>Bacteroidales</taxon>
        <taxon>Bacteroidaceae</taxon>
        <taxon>Phocaeicola</taxon>
    </lineage>
</organism>
<proteinExistence type="predicted"/>
<dbReference type="InterPro" id="IPR006597">
    <property type="entry name" value="Sel1-like"/>
</dbReference>
<dbReference type="InterPro" id="IPR011990">
    <property type="entry name" value="TPR-like_helical_dom_sf"/>
</dbReference>
<dbReference type="AlphaFoldDB" id="R5VT19"/>
<dbReference type="InterPro" id="IPR019734">
    <property type="entry name" value="TPR_rpt"/>
</dbReference>
<reference evidence="3" key="1">
    <citation type="submission" date="2012-11" db="EMBL/GenBank/DDBJ databases">
        <title>Dependencies among metagenomic species, viruses, plasmids and units of genetic variation.</title>
        <authorList>
            <person name="Nielsen H.B."/>
            <person name="Almeida M."/>
            <person name="Juncker A.S."/>
            <person name="Rasmussen S."/>
            <person name="Li J."/>
            <person name="Sunagawa S."/>
            <person name="Plichta D."/>
            <person name="Gautier L."/>
            <person name="Le Chatelier E."/>
            <person name="Peletier E."/>
            <person name="Bonde I."/>
            <person name="Nielsen T."/>
            <person name="Manichanh C."/>
            <person name="Arumugam M."/>
            <person name="Batto J."/>
            <person name="Santos M.B.Q.D."/>
            <person name="Blom N."/>
            <person name="Borruel N."/>
            <person name="Burgdorf K.S."/>
            <person name="Boumezbeur F."/>
            <person name="Casellas F."/>
            <person name="Dore J."/>
            <person name="Guarner F."/>
            <person name="Hansen T."/>
            <person name="Hildebrand F."/>
            <person name="Kaas R.S."/>
            <person name="Kennedy S."/>
            <person name="Kristiansen K."/>
            <person name="Kultima J.R."/>
            <person name="Leonard P."/>
            <person name="Levenez F."/>
            <person name="Lund O."/>
            <person name="Moumen B."/>
            <person name="Le Paslier D."/>
            <person name="Pons N."/>
            <person name="Pedersen O."/>
            <person name="Prifti E."/>
            <person name="Qin J."/>
            <person name="Raes J."/>
            <person name="Tap J."/>
            <person name="Tims S."/>
            <person name="Ussery D.W."/>
            <person name="Yamada T."/>
            <person name="MetaHit consortium"/>
            <person name="Renault P."/>
            <person name="Sicheritz-Ponten T."/>
            <person name="Bork P."/>
            <person name="Wang J."/>
            <person name="Brunak S."/>
            <person name="Ehrlich S.D."/>
        </authorList>
    </citation>
    <scope>NUCLEOTIDE SEQUENCE [LARGE SCALE GENOMIC DNA]</scope>
</reference>
<evidence type="ECO:0000256" key="2">
    <source>
        <dbReference type="SAM" id="SignalP"/>
    </source>
</evidence>
<protein>
    <submittedName>
        <fullName evidence="3">Uncharacterized protein</fullName>
    </submittedName>
</protein>
<sequence>MKTLYSGLQILLYLLLTLPLASHAQRNIPKVTCIYCGGTGRAGYASCLFCGGSGLMADPQYQNQKAYEYGKALGLCGKGQAALVHGNYKEAFDAFEEAMKLENAEAMFFIGVCCELGMGVNVNHELAKECYSLGSQYGSINAKQAIERINQNGFWPATDQTRQNFRNALKMQIEIQGNAAMMNRNFNNSNQSNSTKDYGACPNCHGTGRCTMCAGRGEWKDNNGIYHDCSICHGGGQCPSCHGSGKLR</sequence>
<feature type="repeat" description="TPR" evidence="1">
    <location>
        <begin position="72"/>
        <end position="105"/>
    </location>
</feature>
<keyword evidence="2" id="KW-0732">Signal</keyword>
<feature type="signal peptide" evidence="2">
    <location>
        <begin position="1"/>
        <end position="24"/>
    </location>
</feature>